<dbReference type="GO" id="GO:0003899">
    <property type="term" value="F:DNA-directed RNA polymerase activity"/>
    <property type="evidence" value="ECO:0007669"/>
    <property type="project" value="UniProtKB-EC"/>
</dbReference>
<evidence type="ECO:0000256" key="3">
    <source>
        <dbReference type="ARBA" id="ARBA00022679"/>
    </source>
</evidence>
<evidence type="ECO:0000256" key="1">
    <source>
        <dbReference type="ARBA" id="ARBA00012418"/>
    </source>
</evidence>
<keyword evidence="2" id="KW-0240">DNA-directed RNA polymerase</keyword>
<dbReference type="InterPro" id="IPR014724">
    <property type="entry name" value="RNA_pol_RPB2_OB-fold"/>
</dbReference>
<dbReference type="InterPro" id="IPR037033">
    <property type="entry name" value="DNA-dir_RNAP_su2_hyb_sf"/>
</dbReference>
<protein>
    <recommendedName>
        <fullName evidence="1">DNA-directed RNA polymerase</fullName>
        <ecNumber evidence="1">2.7.7.6</ecNumber>
    </recommendedName>
</protein>
<dbReference type="Gene3D" id="2.40.50.150">
    <property type="match status" value="1"/>
</dbReference>
<keyword evidence="4" id="KW-0548">Nucleotidyltransferase</keyword>
<gene>
    <name evidence="7" type="ORF">BCR36DRAFT_305749</name>
</gene>
<evidence type="ECO:0000256" key="5">
    <source>
        <dbReference type="ARBA" id="ARBA00023163"/>
    </source>
</evidence>
<evidence type="ECO:0000259" key="6">
    <source>
        <dbReference type="Pfam" id="PF00562"/>
    </source>
</evidence>
<feature type="domain" description="DNA-directed RNA polymerase subunit 2 hybrid-binding" evidence="6">
    <location>
        <begin position="57"/>
        <end position="106"/>
    </location>
</feature>
<keyword evidence="8" id="KW-1185">Reference proteome</keyword>
<dbReference type="GO" id="GO:0003677">
    <property type="term" value="F:DNA binding"/>
    <property type="evidence" value="ECO:0007669"/>
    <property type="project" value="InterPro"/>
</dbReference>
<dbReference type="Proteomes" id="UP000193719">
    <property type="component" value="Unassembled WGS sequence"/>
</dbReference>
<dbReference type="Pfam" id="PF00562">
    <property type="entry name" value="RNA_pol_Rpb2_6"/>
    <property type="match status" value="1"/>
</dbReference>
<dbReference type="GO" id="GO:0000428">
    <property type="term" value="C:DNA-directed RNA polymerase complex"/>
    <property type="evidence" value="ECO:0007669"/>
    <property type="project" value="UniProtKB-KW"/>
</dbReference>
<dbReference type="SUPFAM" id="SSF64484">
    <property type="entry name" value="beta and beta-prime subunits of DNA dependent RNA-polymerase"/>
    <property type="match status" value="1"/>
</dbReference>
<keyword evidence="3" id="KW-0808">Transferase</keyword>
<evidence type="ECO:0000256" key="4">
    <source>
        <dbReference type="ARBA" id="ARBA00022695"/>
    </source>
</evidence>
<dbReference type="EMBL" id="MCFH01000059">
    <property type="protein sequence ID" value="ORX42873.1"/>
    <property type="molecule type" value="Genomic_DNA"/>
</dbReference>
<reference evidence="7 8" key="1">
    <citation type="submission" date="2016-08" db="EMBL/GenBank/DDBJ databases">
        <title>Genomes of anaerobic fungi encode conserved fungal cellulosomes for biomass hydrolysis.</title>
        <authorList>
            <consortium name="DOE Joint Genome Institute"/>
            <person name="Haitjema C.H."/>
            <person name="Gilmore S.P."/>
            <person name="Henske J.K."/>
            <person name="Solomon K.V."/>
            <person name="De Groot R."/>
            <person name="Kuo A."/>
            <person name="Mondo S.J."/>
            <person name="Salamov A.A."/>
            <person name="Labutti K."/>
            <person name="Zhao Z."/>
            <person name="Chiniquy J."/>
            <person name="Barry K."/>
            <person name="Brewer H.M."/>
            <person name="Purvine S.O."/>
            <person name="Wright A.T."/>
            <person name="Boxma B."/>
            <person name="Van Alen T."/>
            <person name="Hackstein J.H."/>
            <person name="Baker S.E."/>
            <person name="Grigoriev I.V."/>
            <person name="O'Malley M.A."/>
        </authorList>
    </citation>
    <scope>NUCLEOTIDE SEQUENCE [LARGE SCALE GENOMIC DNA]</scope>
    <source>
        <strain evidence="8">finn</strain>
    </source>
</reference>
<evidence type="ECO:0000313" key="8">
    <source>
        <dbReference type="Proteomes" id="UP000193719"/>
    </source>
</evidence>
<dbReference type="OrthoDB" id="2131629at2759"/>
<dbReference type="GO" id="GO:0006351">
    <property type="term" value="P:DNA-templated transcription"/>
    <property type="evidence" value="ECO:0007669"/>
    <property type="project" value="InterPro"/>
</dbReference>
<proteinExistence type="predicted"/>
<evidence type="ECO:0000256" key="2">
    <source>
        <dbReference type="ARBA" id="ARBA00022478"/>
    </source>
</evidence>
<dbReference type="AlphaFoldDB" id="A0A1Y1UXL4"/>
<keyword evidence="5" id="KW-0804">Transcription</keyword>
<dbReference type="InterPro" id="IPR007120">
    <property type="entry name" value="DNA-dir_RNAP_su2_dom"/>
</dbReference>
<name>A0A1Y1UXL4_9FUNG</name>
<dbReference type="STRING" id="1754191.A0A1Y1UXL4"/>
<comment type="caution">
    <text evidence="7">The sequence shown here is derived from an EMBL/GenBank/DDBJ whole genome shotgun (WGS) entry which is preliminary data.</text>
</comment>
<accession>A0A1Y1UXL4</accession>
<evidence type="ECO:0000313" key="7">
    <source>
        <dbReference type="EMBL" id="ORX42873.1"/>
    </source>
</evidence>
<feature type="non-terminal residue" evidence="7">
    <location>
        <position position="151"/>
    </location>
</feature>
<dbReference type="Gene3D" id="2.40.270.10">
    <property type="entry name" value="DNA-directed RNA polymerase, subunit 2, domain 6"/>
    <property type="match status" value="1"/>
</dbReference>
<organism evidence="7 8">
    <name type="scientific">Piromyces finnis</name>
    <dbReference type="NCBI Taxonomy" id="1754191"/>
    <lineage>
        <taxon>Eukaryota</taxon>
        <taxon>Fungi</taxon>
        <taxon>Fungi incertae sedis</taxon>
        <taxon>Chytridiomycota</taxon>
        <taxon>Chytridiomycota incertae sedis</taxon>
        <taxon>Neocallimastigomycetes</taxon>
        <taxon>Neocallimastigales</taxon>
        <taxon>Neocallimastigaceae</taxon>
        <taxon>Piromyces</taxon>
    </lineage>
</organism>
<dbReference type="EC" id="2.7.7.6" evidence="1"/>
<sequence>MKKKEINNSEINDINLKNLSNNYKLEKNISLNNEEFRKRIGILSNINIEKDENKLITTGNTYHRFGGQNAIVAIMAMGNNQEDSVIFNENSIQNGLFSNVKCRYQYISYNIKQEVLLNINSNYENGLPKPNTPIAQNSSFSNEPIFRKYNF</sequence>
<reference evidence="7 8" key="2">
    <citation type="submission" date="2016-08" db="EMBL/GenBank/DDBJ databases">
        <title>Pervasive Adenine N6-methylation of Active Genes in Fungi.</title>
        <authorList>
            <consortium name="DOE Joint Genome Institute"/>
            <person name="Mondo S.J."/>
            <person name="Dannebaum R.O."/>
            <person name="Kuo R.C."/>
            <person name="Labutti K."/>
            <person name="Haridas S."/>
            <person name="Kuo A."/>
            <person name="Salamov A."/>
            <person name="Ahrendt S.R."/>
            <person name="Lipzen A."/>
            <person name="Sullivan W."/>
            <person name="Andreopoulos W.B."/>
            <person name="Clum A."/>
            <person name="Lindquist E."/>
            <person name="Daum C."/>
            <person name="Ramamoorthy G.K."/>
            <person name="Gryganskyi A."/>
            <person name="Culley D."/>
            <person name="Magnuson J.K."/>
            <person name="James T.Y."/>
            <person name="O'Malley M.A."/>
            <person name="Stajich J.E."/>
            <person name="Spatafora J.W."/>
            <person name="Visel A."/>
            <person name="Grigoriev I.V."/>
        </authorList>
    </citation>
    <scope>NUCLEOTIDE SEQUENCE [LARGE SCALE GENOMIC DNA]</scope>
    <source>
        <strain evidence="8">finn</strain>
    </source>
</reference>